<dbReference type="Proteomes" id="UP001497392">
    <property type="component" value="Unassembled WGS sequence"/>
</dbReference>
<evidence type="ECO:0000256" key="1">
    <source>
        <dbReference type="ARBA" id="ARBA00005375"/>
    </source>
</evidence>
<dbReference type="PANTHER" id="PTHR11567:SF207">
    <property type="entry name" value="LYSOPHOSPHATIDIC ACID PHOSPHATASE TYPE 6"/>
    <property type="match status" value="1"/>
</dbReference>
<protein>
    <submittedName>
        <fullName evidence="4">G3345 protein</fullName>
    </submittedName>
</protein>
<organism evidence="4 5">
    <name type="scientific">Coccomyxa viridis</name>
    <dbReference type="NCBI Taxonomy" id="1274662"/>
    <lineage>
        <taxon>Eukaryota</taxon>
        <taxon>Viridiplantae</taxon>
        <taxon>Chlorophyta</taxon>
        <taxon>core chlorophytes</taxon>
        <taxon>Trebouxiophyceae</taxon>
        <taxon>Trebouxiophyceae incertae sedis</taxon>
        <taxon>Coccomyxaceae</taxon>
        <taxon>Coccomyxa</taxon>
    </lineage>
</organism>
<gene>
    <name evidence="4" type="primary">g3345</name>
    <name evidence="4" type="ORF">VP750_LOCUS2856</name>
</gene>
<feature type="signal peptide" evidence="3">
    <location>
        <begin position="1"/>
        <end position="25"/>
    </location>
</feature>
<dbReference type="SUPFAM" id="SSF53254">
    <property type="entry name" value="Phosphoglycerate mutase-like"/>
    <property type="match status" value="1"/>
</dbReference>
<evidence type="ECO:0000313" key="4">
    <source>
        <dbReference type="EMBL" id="CAL5221197.1"/>
    </source>
</evidence>
<dbReference type="Pfam" id="PF00328">
    <property type="entry name" value="His_Phos_2"/>
    <property type="match status" value="1"/>
</dbReference>
<keyword evidence="3" id="KW-0732">Signal</keyword>
<dbReference type="PROSITE" id="PS00778">
    <property type="entry name" value="HIS_ACID_PHOSPHAT_2"/>
    <property type="match status" value="1"/>
</dbReference>
<comment type="similarity">
    <text evidence="1">Belongs to the histidine acid phosphatase family.</text>
</comment>
<dbReference type="InterPro" id="IPR029033">
    <property type="entry name" value="His_PPase_superfam"/>
</dbReference>
<feature type="region of interest" description="Disordered" evidence="2">
    <location>
        <begin position="381"/>
        <end position="401"/>
    </location>
</feature>
<dbReference type="PROSITE" id="PS00616">
    <property type="entry name" value="HIS_ACID_PHOSPHAT_1"/>
    <property type="match status" value="1"/>
</dbReference>
<evidence type="ECO:0000256" key="2">
    <source>
        <dbReference type="SAM" id="MobiDB-lite"/>
    </source>
</evidence>
<dbReference type="InterPro" id="IPR033379">
    <property type="entry name" value="Acid_Pase_AS"/>
</dbReference>
<dbReference type="InterPro" id="IPR000560">
    <property type="entry name" value="His_Pase_clade-2"/>
</dbReference>
<dbReference type="PANTHER" id="PTHR11567">
    <property type="entry name" value="ACID PHOSPHATASE-RELATED"/>
    <property type="match status" value="1"/>
</dbReference>
<accession>A0ABP1FSX9</accession>
<sequence>MFCSRSSWIVGVGAASAIFIQNAAAQQPVLFSAEQGDRLKLVQIVVRHGARTPLTDAYWEGATWDKGTDCGEAFKALKLAVRSLDGGPQPAASHDAIQAKSVLPGYRGGGRSTNYRRTIATVQGVLTGLWPDTSSAVPVRVAEDVDEVLFGRSDSCERLRDLVKQQTKALKDSALTDARVQDLEKRAKEAMQLPEEHRVHYTDLHDALTSMRFHGKQIPKGVSEELLLDINREATRRMTALVAPQASEAHGPPMLRLSMGQLFEEIVQRMSATAEGATSLAPLYIYCGHDTTIMPILASLGIQLRDWPPYLSNVIFELWERPGAAGDEPRHYVKCIYNNKELSLAHHPNGEPVLLEEFKDTYLKPYILDASQYKEECKVSFDHSQPAPGGESMGGSAVQGL</sequence>
<name>A0ABP1FSX9_9CHLO</name>
<reference evidence="4 5" key="1">
    <citation type="submission" date="2024-06" db="EMBL/GenBank/DDBJ databases">
        <authorList>
            <person name="Kraege A."/>
            <person name="Thomma B."/>
        </authorList>
    </citation>
    <scope>NUCLEOTIDE SEQUENCE [LARGE SCALE GENOMIC DNA]</scope>
</reference>
<proteinExistence type="inferred from homology"/>
<evidence type="ECO:0000256" key="3">
    <source>
        <dbReference type="SAM" id="SignalP"/>
    </source>
</evidence>
<dbReference type="Gene3D" id="3.40.50.1240">
    <property type="entry name" value="Phosphoglycerate mutase-like"/>
    <property type="match status" value="1"/>
</dbReference>
<comment type="caution">
    <text evidence="4">The sequence shown here is derived from an EMBL/GenBank/DDBJ whole genome shotgun (WGS) entry which is preliminary data.</text>
</comment>
<keyword evidence="5" id="KW-1185">Reference proteome</keyword>
<dbReference type="CDD" id="cd07061">
    <property type="entry name" value="HP_HAP_like"/>
    <property type="match status" value="1"/>
</dbReference>
<evidence type="ECO:0000313" key="5">
    <source>
        <dbReference type="Proteomes" id="UP001497392"/>
    </source>
</evidence>
<dbReference type="EMBL" id="CAXHTA020000005">
    <property type="protein sequence ID" value="CAL5221197.1"/>
    <property type="molecule type" value="Genomic_DNA"/>
</dbReference>
<dbReference type="InterPro" id="IPR050645">
    <property type="entry name" value="Histidine_acid_phosphatase"/>
</dbReference>
<feature type="chain" id="PRO_5045512240" evidence="3">
    <location>
        <begin position="26"/>
        <end position="401"/>
    </location>
</feature>